<dbReference type="EMBL" id="CP011097">
    <property type="protein sequence ID" value="AJZ76695.1"/>
    <property type="molecule type" value="Genomic_DNA"/>
</dbReference>
<sequence length="103" mass="11690">MKGVVILSTYPDKKSIQKIANSLVSARLVACVNITKVSSVYSWKDKIENTDEFLAVFKTTQKNKAKLKSKIKSTHPYKVPEIAELTLKDLNKPYLQWMVDSTN</sequence>
<comment type="similarity">
    <text evidence="1">Belongs to the CutA family.</text>
</comment>
<dbReference type="GO" id="GO:0005507">
    <property type="term" value="F:copper ion binding"/>
    <property type="evidence" value="ECO:0007669"/>
    <property type="project" value="TreeGrafter"/>
</dbReference>
<reference evidence="2 3" key="1">
    <citation type="journal article" date="2016" name="Sci. Rep.">
        <title>A novel ammonia-oxidizing archaeon from wastewater treatment plant: Its enrichment, physiological and genomic characteristics.</title>
        <authorList>
            <person name="Li Y."/>
            <person name="Ding K."/>
            <person name="Wen X."/>
            <person name="Zhang B."/>
            <person name="Shen B."/>
            <person name="Yang Y."/>
        </authorList>
    </citation>
    <scope>NUCLEOTIDE SEQUENCE [LARGE SCALE GENOMIC DNA]</scope>
    <source>
        <strain evidence="2 3">SAT1</strain>
    </source>
</reference>
<dbReference type="SUPFAM" id="SSF54913">
    <property type="entry name" value="GlnB-like"/>
    <property type="match status" value="1"/>
</dbReference>
<dbReference type="Gene3D" id="3.30.70.120">
    <property type="match status" value="1"/>
</dbReference>
<keyword evidence="3" id="KW-1185">Reference proteome</keyword>
<name>A0A3G1B6F5_9ARCH</name>
<dbReference type="PANTHER" id="PTHR23419">
    <property type="entry name" value="DIVALENT CATION TOLERANCE CUTA-RELATED"/>
    <property type="match status" value="1"/>
</dbReference>
<dbReference type="PANTHER" id="PTHR23419:SF8">
    <property type="entry name" value="FI09726P"/>
    <property type="match status" value="1"/>
</dbReference>
<dbReference type="InterPro" id="IPR004323">
    <property type="entry name" value="Ion_tolerance_CutA"/>
</dbReference>
<dbReference type="InterPro" id="IPR015867">
    <property type="entry name" value="N-reg_PII/ATP_PRibTrfase_C"/>
</dbReference>
<dbReference type="OrthoDB" id="8015at2157"/>
<evidence type="ECO:0000256" key="1">
    <source>
        <dbReference type="ARBA" id="ARBA00010169"/>
    </source>
</evidence>
<dbReference type="Pfam" id="PF03091">
    <property type="entry name" value="CutA1"/>
    <property type="match status" value="1"/>
</dbReference>
<evidence type="ECO:0000313" key="3">
    <source>
        <dbReference type="Proteomes" id="UP000266745"/>
    </source>
</evidence>
<dbReference type="InterPro" id="IPR011322">
    <property type="entry name" value="N-reg_PII-like_a/b"/>
</dbReference>
<evidence type="ECO:0000313" key="2">
    <source>
        <dbReference type="EMBL" id="AJZ76695.1"/>
    </source>
</evidence>
<gene>
    <name evidence="2" type="ORF">SU86_006820</name>
</gene>
<dbReference type="Proteomes" id="UP000266745">
    <property type="component" value="Chromosome"/>
</dbReference>
<protein>
    <submittedName>
        <fullName evidence="2">Cation tolerance protein CutA</fullName>
    </submittedName>
</protein>
<dbReference type="KEGG" id="tah:SU86_006820"/>
<dbReference type="STRING" id="1603555.SU86_006820"/>
<dbReference type="RefSeq" id="WP_048186817.1">
    <property type="nucleotide sequence ID" value="NZ_CP011097.1"/>
</dbReference>
<accession>A0A3G1B6F5</accession>
<proteinExistence type="inferred from homology"/>
<dbReference type="AlphaFoldDB" id="A0A3G1B6F5"/>
<dbReference type="GO" id="GO:0010038">
    <property type="term" value="P:response to metal ion"/>
    <property type="evidence" value="ECO:0007669"/>
    <property type="project" value="InterPro"/>
</dbReference>
<organism evidence="2 3">
    <name type="scientific">Candidatus Nitrosotenuis cloacae</name>
    <dbReference type="NCBI Taxonomy" id="1603555"/>
    <lineage>
        <taxon>Archaea</taxon>
        <taxon>Nitrososphaerota</taxon>
        <taxon>Candidatus Nitrosotenuis</taxon>
    </lineage>
</organism>
<dbReference type="GeneID" id="24874264"/>